<reference evidence="1" key="1">
    <citation type="journal article" date="2014" name="Int. J. Syst. Evol. Microbiol.">
        <title>Complete genome sequence of Corynebacterium casei LMG S-19264T (=DSM 44701T), isolated from a smear-ripened cheese.</title>
        <authorList>
            <consortium name="US DOE Joint Genome Institute (JGI-PGF)"/>
            <person name="Walter F."/>
            <person name="Albersmeier A."/>
            <person name="Kalinowski J."/>
            <person name="Ruckert C."/>
        </authorList>
    </citation>
    <scope>NUCLEOTIDE SEQUENCE</scope>
    <source>
        <strain evidence="1">KCTC 12870</strain>
    </source>
</reference>
<name>A0A8J3D9R1_9BACT</name>
<gene>
    <name evidence="1" type="ORF">GCM10007047_14440</name>
</gene>
<reference evidence="1" key="2">
    <citation type="submission" date="2020-09" db="EMBL/GenBank/DDBJ databases">
        <authorList>
            <person name="Sun Q."/>
            <person name="Kim S."/>
        </authorList>
    </citation>
    <scope>NUCLEOTIDE SEQUENCE</scope>
    <source>
        <strain evidence="1">KCTC 12870</strain>
    </source>
</reference>
<dbReference type="RefSeq" id="WP_189513444.1">
    <property type="nucleotide sequence ID" value="NZ_BMXG01000007.1"/>
</dbReference>
<keyword evidence="2" id="KW-1185">Reference proteome</keyword>
<evidence type="ECO:0008006" key="3">
    <source>
        <dbReference type="Google" id="ProtNLM"/>
    </source>
</evidence>
<sequence length="498" mass="56439">MKNPELPTNELTTNRKALLVNLDQDVYGTFAEIGAGQEVARHFFKVGGAAGTIAKSMSAYDMKFSDSIYGKAARYVSRERLVQMLDHEYDLLLQRLGETRGKETTFFVYSNTVATASFTNNKPGHGWMGMRFQIEPGGPPHDILVHARMLEKTAQLQQEAMGIFGVNFIWAALVYHNDLDRFIPSLLDHLEDERIEVDMLEFIGPHFEQIENRIVGLKLVENGLTNAVLFNTEGGFMLPMEAFYKKAILAERGSFRPVTHVNVDMITCAGSQFVQEEAVMDESVMPLFEITMKNLLAGGHDIDYKDFLARVDTINTLGYPVLVSNYQEYYRLSAYFRRYTDRMVGLVLGINHLQAIFNEEYYQHLDGGILESFGRLFKEKVKLFVYPMKGTGYHAYLAGSGDKLRETSAGFESKMLITADNLRVKNHLRHLYAYLLENHYLVPVLGANPDILDIFSRDIIRQILDGEDNWEKAVPEPVAKKIKEDGLWGTKTIAAPAE</sequence>
<dbReference type="AlphaFoldDB" id="A0A8J3D9R1"/>
<dbReference type="Proteomes" id="UP000642829">
    <property type="component" value="Unassembled WGS sequence"/>
</dbReference>
<comment type="caution">
    <text evidence="1">The sequence shown here is derived from an EMBL/GenBank/DDBJ whole genome shotgun (WGS) entry which is preliminary data.</text>
</comment>
<organism evidence="1 2">
    <name type="scientific">Cerasicoccus arenae</name>
    <dbReference type="NCBI Taxonomy" id="424488"/>
    <lineage>
        <taxon>Bacteria</taxon>
        <taxon>Pseudomonadati</taxon>
        <taxon>Verrucomicrobiota</taxon>
        <taxon>Opitutia</taxon>
        <taxon>Puniceicoccales</taxon>
        <taxon>Cerasicoccaceae</taxon>
        <taxon>Cerasicoccus</taxon>
    </lineage>
</organism>
<evidence type="ECO:0000313" key="1">
    <source>
        <dbReference type="EMBL" id="GHB99328.1"/>
    </source>
</evidence>
<proteinExistence type="predicted"/>
<evidence type="ECO:0000313" key="2">
    <source>
        <dbReference type="Proteomes" id="UP000642829"/>
    </source>
</evidence>
<protein>
    <recommendedName>
        <fullName evidence="3">Nicotinate-nucleotide adenylyltransferase</fullName>
    </recommendedName>
</protein>
<dbReference type="SUPFAM" id="SSF52374">
    <property type="entry name" value="Nucleotidylyl transferase"/>
    <property type="match status" value="1"/>
</dbReference>
<dbReference type="EMBL" id="BMXG01000007">
    <property type="protein sequence ID" value="GHB99328.1"/>
    <property type="molecule type" value="Genomic_DNA"/>
</dbReference>
<accession>A0A8J3D9R1</accession>